<accession>A0ABS4FGN5</accession>
<gene>
    <name evidence="1" type="ORF">J2Z18_004529</name>
</gene>
<dbReference type="Gene3D" id="3.40.470.10">
    <property type="entry name" value="Uracil-DNA glycosylase-like domain"/>
    <property type="match status" value="1"/>
</dbReference>
<dbReference type="GeneID" id="95406434"/>
<dbReference type="EMBL" id="JAGGKI010000014">
    <property type="protein sequence ID" value="MBP1895419.1"/>
    <property type="molecule type" value="Genomic_DNA"/>
</dbReference>
<evidence type="ECO:0008006" key="3">
    <source>
        <dbReference type="Google" id="ProtNLM"/>
    </source>
</evidence>
<evidence type="ECO:0000313" key="1">
    <source>
        <dbReference type="EMBL" id="MBP1895419.1"/>
    </source>
</evidence>
<dbReference type="InterPro" id="IPR036895">
    <property type="entry name" value="Uracil-DNA_glycosylase-like_sf"/>
</dbReference>
<sequence>MNINNQLDELFGQWRMHEASTNGIFIPDGYVDEEAWSGATLKLMILLKEVNSSDAGWDLQQFVREKGYLKESSTWPVLLRWTYGILNGFPEYSEVEQRYLDVKEEADEFLRKVYFANVKKIAGGAKANHTDVERHIQETGEFLLQQIRVVNPDLVLCCGDVIFQGVHELLKRSGPHRFELKQTSGGLEYIMWDDIQTVFIRYHHPNAYYPRAMSYTYLMKEIQKILS</sequence>
<dbReference type="RefSeq" id="WP_210095332.1">
    <property type="nucleotide sequence ID" value="NZ_CP139098.1"/>
</dbReference>
<organism evidence="1 2">
    <name type="scientific">Paenibacillus lactis</name>
    <dbReference type="NCBI Taxonomy" id="228574"/>
    <lineage>
        <taxon>Bacteria</taxon>
        <taxon>Bacillati</taxon>
        <taxon>Bacillota</taxon>
        <taxon>Bacilli</taxon>
        <taxon>Bacillales</taxon>
        <taxon>Paenibacillaceae</taxon>
        <taxon>Paenibacillus</taxon>
    </lineage>
</organism>
<name>A0ABS4FGN5_9BACL</name>
<evidence type="ECO:0000313" key="2">
    <source>
        <dbReference type="Proteomes" id="UP000706926"/>
    </source>
</evidence>
<dbReference type="Proteomes" id="UP000706926">
    <property type="component" value="Unassembled WGS sequence"/>
</dbReference>
<keyword evidence="2" id="KW-1185">Reference proteome</keyword>
<comment type="caution">
    <text evidence="1">The sequence shown here is derived from an EMBL/GenBank/DDBJ whole genome shotgun (WGS) entry which is preliminary data.</text>
</comment>
<protein>
    <recommendedName>
        <fullName evidence="3">Uracil-DNA glycosylase-like domain-containing protein</fullName>
    </recommendedName>
</protein>
<reference evidence="1 2" key="1">
    <citation type="submission" date="2021-03" db="EMBL/GenBank/DDBJ databases">
        <title>Genomic Encyclopedia of Type Strains, Phase IV (KMG-IV): sequencing the most valuable type-strain genomes for metagenomic binning, comparative biology and taxonomic classification.</title>
        <authorList>
            <person name="Goeker M."/>
        </authorList>
    </citation>
    <scope>NUCLEOTIDE SEQUENCE [LARGE SCALE GENOMIC DNA]</scope>
    <source>
        <strain evidence="1 2">DSM 15596</strain>
    </source>
</reference>
<proteinExistence type="predicted"/>